<dbReference type="InterPro" id="IPR016181">
    <property type="entry name" value="Acyl_CoA_acyltransferase"/>
</dbReference>
<evidence type="ECO:0000313" key="3">
    <source>
        <dbReference type="Proteomes" id="UP001259572"/>
    </source>
</evidence>
<keyword evidence="2" id="KW-0012">Acyltransferase</keyword>
<proteinExistence type="predicted"/>
<dbReference type="EMBL" id="JAVUPU010000003">
    <property type="protein sequence ID" value="MDT9598584.1"/>
    <property type="molecule type" value="Genomic_DNA"/>
</dbReference>
<dbReference type="GO" id="GO:0016746">
    <property type="term" value="F:acyltransferase activity"/>
    <property type="evidence" value="ECO:0007669"/>
    <property type="project" value="UniProtKB-KW"/>
</dbReference>
<keyword evidence="2" id="KW-0808">Transferase</keyword>
<dbReference type="Gene3D" id="3.40.630.30">
    <property type="match status" value="1"/>
</dbReference>
<dbReference type="Pfam" id="PF13480">
    <property type="entry name" value="Acetyltransf_6"/>
    <property type="match status" value="1"/>
</dbReference>
<dbReference type="Proteomes" id="UP001259572">
    <property type="component" value="Unassembled WGS sequence"/>
</dbReference>
<name>A0ABU3Q595_9SPHN</name>
<organism evidence="2 3">
    <name type="scientific">Sphingosinicella rhizophila</name>
    <dbReference type="NCBI Taxonomy" id="3050082"/>
    <lineage>
        <taxon>Bacteria</taxon>
        <taxon>Pseudomonadati</taxon>
        <taxon>Pseudomonadota</taxon>
        <taxon>Alphaproteobacteria</taxon>
        <taxon>Sphingomonadales</taxon>
        <taxon>Sphingosinicellaceae</taxon>
        <taxon>Sphingosinicella</taxon>
    </lineage>
</organism>
<dbReference type="InterPro" id="IPR038740">
    <property type="entry name" value="BioF2-like_GNAT_dom"/>
</dbReference>
<protein>
    <submittedName>
        <fullName evidence="2">GNAT family N-acetyltransferase</fullName>
        <ecNumber evidence="2">2.3.1.-</ecNumber>
    </submittedName>
</protein>
<sequence>MSASEIALPLQMGAHTIWTLRRRLVPYRLSLAEALAADLPRLVPLARRDDGYLITSVPAAWRAGLIALHPELRAFIRQRYWRRYARLDLAFDDYWAGLSAKGRSTLKRKSRKLAVRSGGVLAISCHRTPEEIRAFHAAAREVSKLSYQERLLDAGLPDGPDALADMCALASRDAVRAWLLHLDGRAIAYLYAPADGDVLLYAHLGYDPAHATLSPGSVLQIEAMRQLMAEDRFRFFDFTEGDGQHKRQFATDGIDCVDLLLVRPTLSNLFVTSILGGFDGFLAAAKRLLAASGGESRIRSLLR</sequence>
<dbReference type="SUPFAM" id="SSF55729">
    <property type="entry name" value="Acyl-CoA N-acyltransferases (Nat)"/>
    <property type="match status" value="1"/>
</dbReference>
<reference evidence="2 3" key="1">
    <citation type="submission" date="2023-05" db="EMBL/GenBank/DDBJ databases">
        <authorList>
            <person name="Guo Y."/>
        </authorList>
    </citation>
    <scope>NUCLEOTIDE SEQUENCE [LARGE SCALE GENOMIC DNA]</scope>
    <source>
        <strain evidence="2 3">GR2756</strain>
    </source>
</reference>
<evidence type="ECO:0000259" key="1">
    <source>
        <dbReference type="Pfam" id="PF13480"/>
    </source>
</evidence>
<keyword evidence="3" id="KW-1185">Reference proteome</keyword>
<comment type="caution">
    <text evidence="2">The sequence shown here is derived from an EMBL/GenBank/DDBJ whole genome shotgun (WGS) entry which is preliminary data.</text>
</comment>
<dbReference type="RefSeq" id="WP_315724771.1">
    <property type="nucleotide sequence ID" value="NZ_JAVUPU010000003.1"/>
</dbReference>
<feature type="domain" description="BioF2-like acetyltransferase" evidence="1">
    <location>
        <begin position="101"/>
        <end position="247"/>
    </location>
</feature>
<dbReference type="EC" id="2.3.1.-" evidence="2"/>
<gene>
    <name evidence="2" type="ORF">RQX22_06440</name>
</gene>
<evidence type="ECO:0000313" key="2">
    <source>
        <dbReference type="EMBL" id="MDT9598584.1"/>
    </source>
</evidence>
<accession>A0ABU3Q595</accession>